<dbReference type="OrthoDB" id="3192509at2"/>
<dbReference type="Gene3D" id="3.40.50.300">
    <property type="entry name" value="P-loop containing nucleotide triphosphate hydrolases"/>
    <property type="match status" value="1"/>
</dbReference>
<reference evidence="1 2" key="1">
    <citation type="journal article" date="2017" name="Infect. Genet. Evol.">
        <title>The new phylogeny of the genus Mycobacterium: The old and the news.</title>
        <authorList>
            <person name="Tortoli E."/>
            <person name="Fedrizzi T."/>
            <person name="Meehan C.J."/>
            <person name="Trovato A."/>
            <person name="Grottola A."/>
            <person name="Giacobazzi E."/>
            <person name="Serpini G.F."/>
            <person name="Tagliazucchi S."/>
            <person name="Fabio A."/>
            <person name="Bettua C."/>
            <person name="Bertorelli R."/>
            <person name="Frascaro F."/>
            <person name="De Sanctis V."/>
            <person name="Pecorari M."/>
            <person name="Jousson O."/>
            <person name="Segata N."/>
            <person name="Cirillo D.M."/>
        </authorList>
    </citation>
    <scope>NUCLEOTIDE SEQUENCE [LARGE SCALE GENOMIC DNA]</scope>
    <source>
        <strain evidence="1 2">CIP1034565</strain>
    </source>
</reference>
<evidence type="ECO:0000313" key="1">
    <source>
        <dbReference type="EMBL" id="PIB74693.1"/>
    </source>
</evidence>
<dbReference type="Pfam" id="PF03308">
    <property type="entry name" value="MeaB"/>
    <property type="match status" value="1"/>
</dbReference>
<dbReference type="AlphaFoldDB" id="A0A2G5P9L9"/>
<dbReference type="InterPro" id="IPR027417">
    <property type="entry name" value="P-loop_NTPase"/>
</dbReference>
<dbReference type="STRING" id="85968.GCA_900073015_00399"/>
<sequence>MAALTERAAALAASGSRRLLGITGPPGAGKSTVCAAMIEALGERAALIGMDAFHLSNEQLIRLGRRDRKGAPDTFDVDGYVALLRRARAEADRTVYAPRFDRGIEESICAAVAIEPQVSLVITECNYLLMPDGGWQDVRPALDEVWCLEVSEQLTRQRVVARRQSFGTPPAQARAVTEQVDVRNAGLVAAHRERADLIVTVPDDPAAVAGHPKEPQ</sequence>
<dbReference type="Proteomes" id="UP000230551">
    <property type="component" value="Unassembled WGS sequence"/>
</dbReference>
<organism evidence="1 2">
    <name type="scientific">Mycolicibacterium brumae</name>
    <dbReference type="NCBI Taxonomy" id="85968"/>
    <lineage>
        <taxon>Bacteria</taxon>
        <taxon>Bacillati</taxon>
        <taxon>Actinomycetota</taxon>
        <taxon>Actinomycetes</taxon>
        <taxon>Mycobacteriales</taxon>
        <taxon>Mycobacteriaceae</taxon>
        <taxon>Mycolicibacterium</taxon>
    </lineage>
</organism>
<keyword evidence="1" id="KW-0808">Transferase</keyword>
<dbReference type="NCBIfam" id="NF006743">
    <property type="entry name" value="PRK09270.1-2"/>
    <property type="match status" value="1"/>
</dbReference>
<proteinExistence type="predicted"/>
<dbReference type="EMBL" id="PDCN02000015">
    <property type="protein sequence ID" value="PIB74693.1"/>
    <property type="molecule type" value="Genomic_DNA"/>
</dbReference>
<evidence type="ECO:0000313" key="2">
    <source>
        <dbReference type="Proteomes" id="UP000230551"/>
    </source>
</evidence>
<accession>A0A2G5P9L9</accession>
<comment type="caution">
    <text evidence="1">The sequence shown here is derived from an EMBL/GenBank/DDBJ whole genome shotgun (WGS) entry which is preliminary data.</text>
</comment>
<dbReference type="GO" id="GO:0016301">
    <property type="term" value="F:kinase activity"/>
    <property type="evidence" value="ECO:0007669"/>
    <property type="project" value="UniProtKB-KW"/>
</dbReference>
<protein>
    <submittedName>
        <fullName evidence="1">Nucleoside/nucleotide kinase family protein</fullName>
    </submittedName>
</protein>
<dbReference type="PANTHER" id="PTHR10285">
    <property type="entry name" value="URIDINE KINASE"/>
    <property type="match status" value="1"/>
</dbReference>
<name>A0A2G5P9L9_9MYCO</name>
<dbReference type="SUPFAM" id="SSF52540">
    <property type="entry name" value="P-loop containing nucleoside triphosphate hydrolases"/>
    <property type="match status" value="1"/>
</dbReference>
<keyword evidence="1" id="KW-0418">Kinase</keyword>
<gene>
    <name evidence="1" type="ORF">CQY22_012205</name>
</gene>
<keyword evidence="2" id="KW-1185">Reference proteome</keyword>